<dbReference type="PROSITE" id="PS50088">
    <property type="entry name" value="ANK_REPEAT"/>
    <property type="match status" value="8"/>
</dbReference>
<dbReference type="SMART" id="SM00248">
    <property type="entry name" value="ANK"/>
    <property type="match status" value="10"/>
</dbReference>
<feature type="repeat" description="ANK" evidence="1">
    <location>
        <begin position="19"/>
        <end position="51"/>
    </location>
</feature>
<dbReference type="InterPro" id="IPR002110">
    <property type="entry name" value="Ankyrin_rpt"/>
</dbReference>
<dbReference type="AlphaFoldDB" id="A0A2K0UAQ2"/>
<organism evidence="2 3">
    <name type="scientific">Trichoderma harzianum</name>
    <name type="common">Hypocrea lixii</name>
    <dbReference type="NCBI Taxonomy" id="5544"/>
    <lineage>
        <taxon>Eukaryota</taxon>
        <taxon>Fungi</taxon>
        <taxon>Dikarya</taxon>
        <taxon>Ascomycota</taxon>
        <taxon>Pezizomycotina</taxon>
        <taxon>Sordariomycetes</taxon>
        <taxon>Hypocreomycetidae</taxon>
        <taxon>Hypocreales</taxon>
        <taxon>Hypocreaceae</taxon>
        <taxon>Trichoderma</taxon>
    </lineage>
</organism>
<feature type="repeat" description="ANK" evidence="1">
    <location>
        <begin position="88"/>
        <end position="120"/>
    </location>
</feature>
<sequence length="421" mass="46576">MVKLLLDVNATLEDSDSNNGHTPLMCAVQGKHQKIVSLLLEKGSKVDSKDKEGRTPLIMASEIGAENIVTLLLKNGRAGINLRDSSGKGWTPLQWSIHNRHDALVRLLLKEGADVKAEDSKGQTLLLWAVQNGYDSAVGILLGSGSNMGIKDEQQPMPRVVAPKDANTMLQPTLQEDSNAHMRRQNGWAALLTAVQFKREKMLKFLQDAGADMNHKDERGWPLLFHAVYCDNGGTIINMLLDGFVDVNAKDKLGKTALFIAIDRRDESRIYPPLYGGADYSTADADSRMSFIYSNQHSNMVAIELLLEKGADVNATDEYGRTPLLYAIIYSMSNVIKLLVDKGSDVNARDRNGWTPLLAAVHFGRDKVVKLLLDTGKVDIDARDVNQDTAWSLAVKKRRSSIMQLLSQSLLPRVEKSRMNL</sequence>
<proteinExistence type="predicted"/>
<dbReference type="Gene3D" id="1.25.40.20">
    <property type="entry name" value="Ankyrin repeat-containing domain"/>
    <property type="match status" value="2"/>
</dbReference>
<dbReference type="Proteomes" id="UP000236290">
    <property type="component" value="Unassembled WGS sequence"/>
</dbReference>
<dbReference type="Pfam" id="PF12796">
    <property type="entry name" value="Ank_2"/>
    <property type="match status" value="3"/>
</dbReference>
<feature type="repeat" description="ANK" evidence="1">
    <location>
        <begin position="319"/>
        <end position="351"/>
    </location>
</feature>
<dbReference type="PRINTS" id="PR01415">
    <property type="entry name" value="ANKYRIN"/>
</dbReference>
<dbReference type="PROSITE" id="PS50297">
    <property type="entry name" value="ANK_REP_REGION"/>
    <property type="match status" value="5"/>
</dbReference>
<dbReference type="InterPro" id="IPR036770">
    <property type="entry name" value="Ankyrin_rpt-contain_sf"/>
</dbReference>
<feature type="repeat" description="ANK" evidence="1">
    <location>
        <begin position="186"/>
        <end position="218"/>
    </location>
</feature>
<dbReference type="PANTHER" id="PTHR24118">
    <property type="entry name" value="POTE ANKYRIN DOMAIN"/>
    <property type="match status" value="1"/>
</dbReference>
<dbReference type="Pfam" id="PF00023">
    <property type="entry name" value="Ank"/>
    <property type="match status" value="3"/>
</dbReference>
<dbReference type="PANTHER" id="PTHR24118:SF99">
    <property type="entry name" value="POTE ANKYRIN DOMAIN FAMILY MEMBER 3C-RELATED"/>
    <property type="match status" value="1"/>
</dbReference>
<name>A0A2K0UAQ2_TRIHA</name>
<dbReference type="EMBL" id="MTYI01000056">
    <property type="protein sequence ID" value="PNP54852.1"/>
    <property type="molecule type" value="Genomic_DNA"/>
</dbReference>
<feature type="repeat" description="ANK" evidence="1">
    <location>
        <begin position="121"/>
        <end position="153"/>
    </location>
</feature>
<protein>
    <submittedName>
        <fullName evidence="2">Uncharacterized protein</fullName>
    </submittedName>
</protein>
<evidence type="ECO:0000313" key="2">
    <source>
        <dbReference type="EMBL" id="PNP54852.1"/>
    </source>
</evidence>
<dbReference type="OrthoDB" id="20872at2759"/>
<feature type="repeat" description="ANK" evidence="1">
    <location>
        <begin position="52"/>
        <end position="76"/>
    </location>
</feature>
<evidence type="ECO:0000256" key="1">
    <source>
        <dbReference type="PROSITE-ProRule" id="PRU00023"/>
    </source>
</evidence>
<reference evidence="2 3" key="1">
    <citation type="submission" date="2017-02" db="EMBL/GenBank/DDBJ databases">
        <title>Genomes of Trichoderma spp. with biocontrol activity.</title>
        <authorList>
            <person name="Gardiner D."/>
            <person name="Kazan K."/>
            <person name="Vos C."/>
            <person name="Harvey P."/>
        </authorList>
    </citation>
    <scope>NUCLEOTIDE SEQUENCE [LARGE SCALE GENOMIC DNA]</scope>
    <source>
        <strain evidence="2 3">Tr1</strain>
    </source>
</reference>
<feature type="repeat" description="ANK" evidence="1">
    <location>
        <begin position="352"/>
        <end position="376"/>
    </location>
</feature>
<accession>A0A2K0UAQ2</accession>
<feature type="repeat" description="ANK" evidence="1">
    <location>
        <begin position="286"/>
        <end position="318"/>
    </location>
</feature>
<evidence type="ECO:0000313" key="3">
    <source>
        <dbReference type="Proteomes" id="UP000236290"/>
    </source>
</evidence>
<comment type="caution">
    <text evidence="2">The sequence shown here is derived from an EMBL/GenBank/DDBJ whole genome shotgun (WGS) entry which is preliminary data.</text>
</comment>
<gene>
    <name evidence="2" type="ORF">THARTR1_04541</name>
</gene>
<keyword evidence="1" id="KW-0040">ANK repeat</keyword>
<dbReference type="SUPFAM" id="SSF48403">
    <property type="entry name" value="Ankyrin repeat"/>
    <property type="match status" value="1"/>
</dbReference>